<dbReference type="Pfam" id="PF13499">
    <property type="entry name" value="EF-hand_7"/>
    <property type="match status" value="1"/>
</dbReference>
<evidence type="ECO:0000256" key="4">
    <source>
        <dbReference type="ARBA" id="ARBA00022723"/>
    </source>
</evidence>
<accession>A0AAW0EIZ8</accession>
<sequence length="215" mass="24116">MGVFDSCTCCKSGTASKKGGKAGGKDGKTAAERKVAWEKIRQSLPRQKTPEDKARRIELFKKFDQDGSGSLTFEETLKGCKEILHLDDFTTRLRDIVKRAFNKAKSLGTKDRGAGAADKVEFLEFRLMLCYIYDYFELTVMFDEIDTSGNMLVDAKEFKSAVPKIKKWGLDIKDPDAAFKEIDDNGSGQLTFDEFAAWATEHRLDADGDPDNEKK</sequence>
<evidence type="ECO:0000256" key="6">
    <source>
        <dbReference type="ARBA" id="ARBA00022837"/>
    </source>
</evidence>
<dbReference type="PROSITE" id="PS50222">
    <property type="entry name" value="EF_HAND_2"/>
    <property type="match status" value="3"/>
</dbReference>
<dbReference type="GO" id="GO:0031514">
    <property type="term" value="C:motile cilium"/>
    <property type="evidence" value="ECO:0007669"/>
    <property type="project" value="UniProtKB-SubCell"/>
</dbReference>
<dbReference type="InterPro" id="IPR018247">
    <property type="entry name" value="EF_Hand_1_Ca_BS"/>
</dbReference>
<dbReference type="Pfam" id="PF22592">
    <property type="entry name" value="FCaBP_EF-hand"/>
    <property type="match status" value="1"/>
</dbReference>
<reference evidence="11 12" key="1">
    <citation type="journal article" date="2021" name="MBio">
        <title>A New Model Trypanosomatid, Novymonas esmeraldas: Genomic Perception of Its 'Candidatus Pandoraea novymonadis' Endosymbiont.</title>
        <authorList>
            <person name="Zakharova A."/>
            <person name="Saura A."/>
            <person name="Butenko A."/>
            <person name="Podesvova L."/>
            <person name="Warmusova S."/>
            <person name="Kostygov A.Y."/>
            <person name="Nenarokova A."/>
            <person name="Lukes J."/>
            <person name="Opperdoes F.R."/>
            <person name="Yurchenko V."/>
        </authorList>
    </citation>
    <scope>NUCLEOTIDE SEQUENCE [LARGE SCALE GENOMIC DNA]</scope>
    <source>
        <strain evidence="11 12">E262AT.01</strain>
    </source>
</reference>
<evidence type="ECO:0000259" key="10">
    <source>
        <dbReference type="PROSITE" id="PS50222"/>
    </source>
</evidence>
<proteinExistence type="inferred from homology"/>
<comment type="similarity">
    <text evidence="3">Belongs to the calflagin family.</text>
</comment>
<evidence type="ECO:0000313" key="12">
    <source>
        <dbReference type="Proteomes" id="UP001430356"/>
    </source>
</evidence>
<dbReference type="PROSITE" id="PS00018">
    <property type="entry name" value="EF_HAND_1"/>
    <property type="match status" value="1"/>
</dbReference>
<keyword evidence="12" id="KW-1185">Reference proteome</keyword>
<comment type="subcellular location">
    <subcellularLocation>
        <location evidence="2">Cell projection</location>
        <location evidence="2">Cilium</location>
        <location evidence="2">Flagellum</location>
    </subcellularLocation>
</comment>
<feature type="domain" description="EF-hand" evidence="10">
    <location>
        <begin position="170"/>
        <end position="205"/>
    </location>
</feature>
<evidence type="ECO:0000313" key="11">
    <source>
        <dbReference type="EMBL" id="KAK7194108.1"/>
    </source>
</evidence>
<evidence type="ECO:0000256" key="5">
    <source>
        <dbReference type="ARBA" id="ARBA00022737"/>
    </source>
</evidence>
<evidence type="ECO:0000256" key="2">
    <source>
        <dbReference type="ARBA" id="ARBA00004230"/>
    </source>
</evidence>
<comment type="function">
    <text evidence="1">May contribute to the rapid motility of the trypanosomes, playing a role either in flagellar structure or in calcium metabolism. Could alternate between a GDP-bound inactive form to a calcium/GTP-bound active form.</text>
</comment>
<dbReference type="InterPro" id="IPR054322">
    <property type="entry name" value="FCABP_EF-hand"/>
</dbReference>
<dbReference type="SMART" id="SM00054">
    <property type="entry name" value="EFh"/>
    <property type="match status" value="3"/>
</dbReference>
<keyword evidence="9" id="KW-0966">Cell projection</keyword>
<gene>
    <name evidence="11" type="ORF">NESM_000323800</name>
</gene>
<dbReference type="SUPFAM" id="SSF47473">
    <property type="entry name" value="EF-hand"/>
    <property type="match status" value="1"/>
</dbReference>
<dbReference type="Proteomes" id="UP001430356">
    <property type="component" value="Unassembled WGS sequence"/>
</dbReference>
<evidence type="ECO:0000256" key="3">
    <source>
        <dbReference type="ARBA" id="ARBA00005727"/>
    </source>
</evidence>
<evidence type="ECO:0000256" key="9">
    <source>
        <dbReference type="ARBA" id="ARBA00023273"/>
    </source>
</evidence>
<dbReference type="EMBL" id="JAECZO010000031">
    <property type="protein sequence ID" value="KAK7194108.1"/>
    <property type="molecule type" value="Genomic_DNA"/>
</dbReference>
<keyword evidence="6" id="KW-0106">Calcium</keyword>
<organism evidence="11 12">
    <name type="scientific">Novymonas esmeraldas</name>
    <dbReference type="NCBI Taxonomy" id="1808958"/>
    <lineage>
        <taxon>Eukaryota</taxon>
        <taxon>Discoba</taxon>
        <taxon>Euglenozoa</taxon>
        <taxon>Kinetoplastea</taxon>
        <taxon>Metakinetoplastina</taxon>
        <taxon>Trypanosomatida</taxon>
        <taxon>Trypanosomatidae</taxon>
        <taxon>Novymonas</taxon>
    </lineage>
</organism>
<evidence type="ECO:0000256" key="8">
    <source>
        <dbReference type="ARBA" id="ARBA00023069"/>
    </source>
</evidence>
<dbReference type="InterPro" id="IPR011992">
    <property type="entry name" value="EF-hand-dom_pair"/>
</dbReference>
<keyword evidence="4" id="KW-0479">Metal-binding</keyword>
<comment type="caution">
    <text evidence="11">The sequence shown here is derived from an EMBL/GenBank/DDBJ whole genome shotgun (WGS) entry which is preliminary data.</text>
</comment>
<keyword evidence="7" id="KW-0282">Flagellum</keyword>
<evidence type="ECO:0000256" key="7">
    <source>
        <dbReference type="ARBA" id="ARBA00022846"/>
    </source>
</evidence>
<dbReference type="AlphaFoldDB" id="A0AAW0EIZ8"/>
<evidence type="ECO:0000256" key="1">
    <source>
        <dbReference type="ARBA" id="ARBA00002387"/>
    </source>
</evidence>
<dbReference type="InterPro" id="IPR002048">
    <property type="entry name" value="EF_hand_dom"/>
</dbReference>
<feature type="domain" description="EF-hand" evidence="10">
    <location>
        <begin position="51"/>
        <end position="86"/>
    </location>
</feature>
<dbReference type="InterPro" id="IPR003299">
    <property type="entry name" value="Calflagin-bd"/>
</dbReference>
<protein>
    <submittedName>
        <fullName evidence="11">EF-hand domain/EF hand/EF-hand domain pair</fullName>
    </submittedName>
</protein>
<dbReference type="CDD" id="cd00051">
    <property type="entry name" value="EFh"/>
    <property type="match status" value="1"/>
</dbReference>
<dbReference type="GO" id="GO:0005509">
    <property type="term" value="F:calcium ion binding"/>
    <property type="evidence" value="ECO:0007669"/>
    <property type="project" value="InterPro"/>
</dbReference>
<dbReference type="Gene3D" id="1.10.238.10">
    <property type="entry name" value="EF-hand"/>
    <property type="match status" value="1"/>
</dbReference>
<keyword evidence="8" id="KW-0969">Cilium</keyword>
<keyword evidence="5" id="KW-0677">Repeat</keyword>
<dbReference type="PRINTS" id="PR01362">
    <property type="entry name" value="CALFLAGIN"/>
</dbReference>
<name>A0AAW0EIZ8_9TRYP</name>
<feature type="domain" description="EF-hand" evidence="10">
    <location>
        <begin position="133"/>
        <end position="168"/>
    </location>
</feature>